<dbReference type="Proteomes" id="UP001321421">
    <property type="component" value="Chromosome"/>
</dbReference>
<accession>A0ABN6YJV2</accession>
<name>A0ABN6YJV2_9MICO</name>
<feature type="transmembrane region" description="Helical" evidence="1">
    <location>
        <begin position="133"/>
        <end position="158"/>
    </location>
</feature>
<keyword evidence="1" id="KW-1133">Transmembrane helix</keyword>
<sequence length="160" mass="16634">MEPVSVLAALLIAVGIVGLVIPILPGLIITLLGVGIWALERQDTAGWVVLGICTLIAAVGWVVQYAVPGRRMKAAGVPTPVLLVGAVAGVIGFFVIPVVGLFVGFVLGVLVVENARLRSWSAAWRQTKIALRGVIMSIGIELAAAVLVAVTWVIGLLVTR</sequence>
<dbReference type="InterPro" id="IPR007403">
    <property type="entry name" value="DUF456"/>
</dbReference>
<evidence type="ECO:0000313" key="3">
    <source>
        <dbReference type="Proteomes" id="UP001321421"/>
    </source>
</evidence>
<feature type="transmembrane region" description="Helical" evidence="1">
    <location>
        <begin position="87"/>
        <end position="112"/>
    </location>
</feature>
<protein>
    <submittedName>
        <fullName evidence="2">Membrane protein</fullName>
    </submittedName>
</protein>
<feature type="transmembrane region" description="Helical" evidence="1">
    <location>
        <begin position="46"/>
        <end position="67"/>
    </location>
</feature>
<feature type="transmembrane region" description="Helical" evidence="1">
    <location>
        <begin position="6"/>
        <end position="39"/>
    </location>
</feature>
<evidence type="ECO:0000256" key="1">
    <source>
        <dbReference type="SAM" id="Phobius"/>
    </source>
</evidence>
<keyword evidence="1" id="KW-0472">Membrane</keyword>
<reference evidence="3" key="1">
    <citation type="journal article" date="2019" name="Int. J. Syst. Evol. Microbiol.">
        <title>The Global Catalogue of Microorganisms (GCM) 10K type strain sequencing project: providing services to taxonomists for standard genome sequencing and annotation.</title>
        <authorList>
            <consortium name="The Broad Institute Genomics Platform"/>
            <consortium name="The Broad Institute Genome Sequencing Center for Infectious Disease"/>
            <person name="Wu L."/>
            <person name="Ma J."/>
        </authorList>
    </citation>
    <scope>NUCLEOTIDE SEQUENCE [LARGE SCALE GENOMIC DNA]</scope>
    <source>
        <strain evidence="3">NBRC 110608</strain>
    </source>
</reference>
<dbReference type="RefSeq" id="WP_289232700.1">
    <property type="nucleotide sequence ID" value="NZ_AP027735.1"/>
</dbReference>
<evidence type="ECO:0000313" key="2">
    <source>
        <dbReference type="EMBL" id="BDZ57784.1"/>
    </source>
</evidence>
<dbReference type="EMBL" id="AP027735">
    <property type="protein sequence ID" value="BDZ57784.1"/>
    <property type="molecule type" value="Genomic_DNA"/>
</dbReference>
<keyword evidence="3" id="KW-1185">Reference proteome</keyword>
<proteinExistence type="predicted"/>
<keyword evidence="1" id="KW-0812">Transmembrane</keyword>
<dbReference type="Pfam" id="PF04306">
    <property type="entry name" value="DUF456"/>
    <property type="match status" value="1"/>
</dbReference>
<gene>
    <name evidence="2" type="ORF">GCM10025872_14410</name>
</gene>
<organism evidence="2 3">
    <name type="scientific">Barrientosiimonas endolithica</name>
    <dbReference type="NCBI Taxonomy" id="1535208"/>
    <lineage>
        <taxon>Bacteria</taxon>
        <taxon>Bacillati</taxon>
        <taxon>Actinomycetota</taxon>
        <taxon>Actinomycetes</taxon>
        <taxon>Micrococcales</taxon>
        <taxon>Dermacoccaceae</taxon>
        <taxon>Barrientosiimonas</taxon>
    </lineage>
</organism>